<dbReference type="RefSeq" id="WP_309794560.1">
    <property type="nucleotide sequence ID" value="NZ_JAVDPW010000004.1"/>
</dbReference>
<proteinExistence type="predicted"/>
<sequence>MGLTLPVHRVEWEQCWRIIPSRFPPIDLFERIAPPEDWEALIELESRTNDRLRDQAGQIALVPPEERMSGPGTSFIMAAFTHLHPDGSRFTDGSFGAYYGAAALETAVAEARYHRGRFFAATATPPTSIDMRVLINRLSGDLHDIRGADLPGVYDPVDYSAGQALGRRLRGEGSHGIAYDSVRHVSGQCAAVFRPRGVLTPVIQERHLSYHWDGTKIASVHEIRDIGA</sequence>
<dbReference type="Pfam" id="PF08808">
    <property type="entry name" value="RES"/>
    <property type="match status" value="1"/>
</dbReference>
<accession>A0ABU1JP66</accession>
<evidence type="ECO:0000259" key="1">
    <source>
        <dbReference type="SMART" id="SM00953"/>
    </source>
</evidence>
<dbReference type="EMBL" id="JAVDPW010000004">
    <property type="protein sequence ID" value="MDR6290108.1"/>
    <property type="molecule type" value="Genomic_DNA"/>
</dbReference>
<dbReference type="Proteomes" id="UP001262410">
    <property type="component" value="Unassembled WGS sequence"/>
</dbReference>
<evidence type="ECO:0000313" key="3">
    <source>
        <dbReference type="Proteomes" id="UP001262410"/>
    </source>
</evidence>
<reference evidence="2 3" key="1">
    <citation type="submission" date="2023-07" db="EMBL/GenBank/DDBJ databases">
        <title>Sorghum-associated microbial communities from plants grown in Nebraska, USA.</title>
        <authorList>
            <person name="Schachtman D."/>
        </authorList>
    </citation>
    <scope>NUCLEOTIDE SEQUENCE [LARGE SCALE GENOMIC DNA]</scope>
    <source>
        <strain evidence="2 3">584</strain>
    </source>
</reference>
<protein>
    <recommendedName>
        <fullName evidence="1">RES domain-containing protein</fullName>
    </recommendedName>
</protein>
<name>A0ABU1JP66_9PROT</name>
<evidence type="ECO:0000313" key="2">
    <source>
        <dbReference type="EMBL" id="MDR6290108.1"/>
    </source>
</evidence>
<feature type="domain" description="RES" evidence="1">
    <location>
        <begin position="79"/>
        <end position="204"/>
    </location>
</feature>
<dbReference type="InterPro" id="IPR014914">
    <property type="entry name" value="RES_dom"/>
</dbReference>
<organism evidence="2 3">
    <name type="scientific">Inquilinus ginsengisoli</name>
    <dbReference type="NCBI Taxonomy" id="363840"/>
    <lineage>
        <taxon>Bacteria</taxon>
        <taxon>Pseudomonadati</taxon>
        <taxon>Pseudomonadota</taxon>
        <taxon>Alphaproteobacteria</taxon>
        <taxon>Rhodospirillales</taxon>
        <taxon>Rhodospirillaceae</taxon>
        <taxon>Inquilinus</taxon>
    </lineage>
</organism>
<dbReference type="SMART" id="SM00953">
    <property type="entry name" value="RES"/>
    <property type="match status" value="1"/>
</dbReference>
<gene>
    <name evidence="2" type="ORF">E9232_002629</name>
</gene>
<keyword evidence="3" id="KW-1185">Reference proteome</keyword>
<comment type="caution">
    <text evidence="2">The sequence shown here is derived from an EMBL/GenBank/DDBJ whole genome shotgun (WGS) entry which is preliminary data.</text>
</comment>